<dbReference type="Pfam" id="PF07898">
    <property type="entry name" value="DUF1676"/>
    <property type="match status" value="1"/>
</dbReference>
<feature type="region of interest" description="Disordered" evidence="1">
    <location>
        <begin position="280"/>
        <end position="316"/>
    </location>
</feature>
<feature type="transmembrane region" description="Helical" evidence="2">
    <location>
        <begin position="6"/>
        <end position="25"/>
    </location>
</feature>
<dbReference type="PANTHER" id="PTHR21879">
    <property type="entry name" value="FI03362P-RELATED-RELATED"/>
    <property type="match status" value="1"/>
</dbReference>
<feature type="compositionally biased region" description="Basic and acidic residues" evidence="1">
    <location>
        <begin position="241"/>
        <end position="252"/>
    </location>
</feature>
<evidence type="ECO:0000313" key="3">
    <source>
        <dbReference type="EMBL" id="RZF48332.1"/>
    </source>
</evidence>
<comment type="caution">
    <text evidence="3">The sequence shown here is derived from an EMBL/GenBank/DDBJ whole genome shotgun (WGS) entry which is preliminary data.</text>
</comment>
<dbReference type="InterPro" id="IPR012464">
    <property type="entry name" value="DUF1676"/>
</dbReference>
<feature type="transmembrane region" description="Helical" evidence="2">
    <location>
        <begin position="171"/>
        <end position="192"/>
    </location>
</feature>
<accession>A0A482XQU7</accession>
<gene>
    <name evidence="3" type="ORF">LSTR_LSTR010295</name>
</gene>
<dbReference type="EMBL" id="QKKF02002576">
    <property type="protein sequence ID" value="RZF48332.1"/>
    <property type="molecule type" value="Genomic_DNA"/>
</dbReference>
<keyword evidence="2" id="KW-0472">Membrane</keyword>
<name>A0A482XQU7_LAOST</name>
<dbReference type="GO" id="GO:0016020">
    <property type="term" value="C:membrane"/>
    <property type="evidence" value="ECO:0007669"/>
    <property type="project" value="TreeGrafter"/>
</dbReference>
<organism evidence="3 4">
    <name type="scientific">Laodelphax striatellus</name>
    <name type="common">Small brown planthopper</name>
    <name type="synonym">Delphax striatella</name>
    <dbReference type="NCBI Taxonomy" id="195883"/>
    <lineage>
        <taxon>Eukaryota</taxon>
        <taxon>Metazoa</taxon>
        <taxon>Ecdysozoa</taxon>
        <taxon>Arthropoda</taxon>
        <taxon>Hexapoda</taxon>
        <taxon>Insecta</taxon>
        <taxon>Pterygota</taxon>
        <taxon>Neoptera</taxon>
        <taxon>Paraneoptera</taxon>
        <taxon>Hemiptera</taxon>
        <taxon>Auchenorrhyncha</taxon>
        <taxon>Fulgoroidea</taxon>
        <taxon>Delphacidae</taxon>
        <taxon>Criomorphinae</taxon>
        <taxon>Laodelphax</taxon>
    </lineage>
</organism>
<dbReference type="InParanoid" id="A0A482XQU7"/>
<feature type="compositionally biased region" description="Basic and acidic residues" evidence="1">
    <location>
        <begin position="284"/>
        <end position="316"/>
    </location>
</feature>
<evidence type="ECO:0000256" key="1">
    <source>
        <dbReference type="SAM" id="MobiDB-lite"/>
    </source>
</evidence>
<keyword evidence="4" id="KW-1185">Reference proteome</keyword>
<dbReference type="Proteomes" id="UP000291343">
    <property type="component" value="Unassembled WGS sequence"/>
</dbReference>
<reference evidence="3 4" key="1">
    <citation type="journal article" date="2017" name="Gigascience">
        <title>Genome sequence of the small brown planthopper, Laodelphax striatellus.</title>
        <authorList>
            <person name="Zhu J."/>
            <person name="Jiang F."/>
            <person name="Wang X."/>
            <person name="Yang P."/>
            <person name="Bao Y."/>
            <person name="Zhao W."/>
            <person name="Wang W."/>
            <person name="Lu H."/>
            <person name="Wang Q."/>
            <person name="Cui N."/>
            <person name="Li J."/>
            <person name="Chen X."/>
            <person name="Luo L."/>
            <person name="Yu J."/>
            <person name="Kang L."/>
            <person name="Cui F."/>
        </authorList>
    </citation>
    <scope>NUCLEOTIDE SEQUENCE [LARGE SCALE GENOMIC DNA]</scope>
    <source>
        <strain evidence="3">Lst14</strain>
    </source>
</reference>
<dbReference type="PANTHER" id="PTHR21879:SF9">
    <property type="entry name" value="OSIRIS 16"/>
    <property type="match status" value="1"/>
</dbReference>
<feature type="region of interest" description="Disordered" evidence="1">
    <location>
        <begin position="238"/>
        <end position="257"/>
    </location>
</feature>
<evidence type="ECO:0000313" key="4">
    <source>
        <dbReference type="Proteomes" id="UP000291343"/>
    </source>
</evidence>
<dbReference type="OrthoDB" id="6627399at2759"/>
<sequence>MDSGQASVNFVVCYLVFFVCLVCGLDHGSPKDNLLQTNQLKKDGQSINYVKQMLDQRCGRRYSMPCLKLDLLKLVDRLEVDTDFQILPGVHVTRSSTFAKRSDNDIFQERADASLDSYLFSRFANYLNSLSVNIKILDPSLVKTAKRFGEEVFGADTENTFTGRKKKYSHALATAGLMSGGSMLAAGLMTLAAMAGKALMMSMMALLLSAMSAMKGGGDQEKKSTTYEIITKPVVTHAHTHSSEVQHVDGSHGHGASHSGYGYARSMAFTPVYPLLRNLAKEPSANDKEQKSQQPYRAHDPDLDYKIQSLKEDKNK</sequence>
<keyword evidence="2" id="KW-1133">Transmembrane helix</keyword>
<proteinExistence type="predicted"/>
<evidence type="ECO:0008006" key="5">
    <source>
        <dbReference type="Google" id="ProtNLM"/>
    </source>
</evidence>
<evidence type="ECO:0000256" key="2">
    <source>
        <dbReference type="SAM" id="Phobius"/>
    </source>
</evidence>
<protein>
    <recommendedName>
        <fullName evidence="5">Osiris 16</fullName>
    </recommendedName>
</protein>
<dbReference type="FunCoup" id="A0A482XQU7">
    <property type="interactions" value="37"/>
</dbReference>
<keyword evidence="2" id="KW-0812">Transmembrane</keyword>
<dbReference type="AlphaFoldDB" id="A0A482XQU7"/>